<dbReference type="SUPFAM" id="SSF48452">
    <property type="entry name" value="TPR-like"/>
    <property type="match status" value="2"/>
</dbReference>
<name>A0A8K0NGM1_9HYPO</name>
<evidence type="ECO:0000313" key="2">
    <source>
        <dbReference type="EMBL" id="KAG5923324.1"/>
    </source>
</evidence>
<dbReference type="PANTHER" id="PTHR45588">
    <property type="entry name" value="TPR DOMAIN-CONTAINING PROTEIN"/>
    <property type="match status" value="1"/>
</dbReference>
<gene>
    <name evidence="2" type="ORF">E4U42_004997</name>
</gene>
<reference evidence="2" key="1">
    <citation type="journal article" date="2020" name="bioRxiv">
        <title>Whole genome comparisons of ergot fungi reveals the divergence and evolution of species within the genus Claviceps are the result of varying mechanisms driving genome evolution and host range expansion.</title>
        <authorList>
            <person name="Wyka S.A."/>
            <person name="Mondo S.J."/>
            <person name="Liu M."/>
            <person name="Dettman J."/>
            <person name="Nalam V."/>
            <person name="Broders K.D."/>
        </authorList>
    </citation>
    <scope>NUCLEOTIDE SEQUENCE</scope>
    <source>
        <strain evidence="2">CCC 489</strain>
    </source>
</reference>
<dbReference type="PANTHER" id="PTHR45588:SF1">
    <property type="entry name" value="WW DOMAIN-CONTAINING PROTEIN"/>
    <property type="match status" value="1"/>
</dbReference>
<keyword evidence="3" id="KW-1185">Reference proteome</keyword>
<protein>
    <recommendedName>
        <fullName evidence="4">TPR domain protein</fullName>
    </recommendedName>
</protein>
<organism evidence="2 3">
    <name type="scientific">Claviceps africana</name>
    <dbReference type="NCBI Taxonomy" id="83212"/>
    <lineage>
        <taxon>Eukaryota</taxon>
        <taxon>Fungi</taxon>
        <taxon>Dikarya</taxon>
        <taxon>Ascomycota</taxon>
        <taxon>Pezizomycotina</taxon>
        <taxon>Sordariomycetes</taxon>
        <taxon>Hypocreomycetidae</taxon>
        <taxon>Hypocreales</taxon>
        <taxon>Clavicipitaceae</taxon>
        <taxon>Claviceps</taxon>
    </lineage>
</organism>
<dbReference type="Gene3D" id="1.25.40.10">
    <property type="entry name" value="Tetratricopeptide repeat domain"/>
    <property type="match status" value="1"/>
</dbReference>
<dbReference type="EMBL" id="SRPY01000455">
    <property type="protein sequence ID" value="KAG5923324.1"/>
    <property type="molecule type" value="Genomic_DNA"/>
</dbReference>
<dbReference type="AlphaFoldDB" id="A0A8K0NGM1"/>
<feature type="region of interest" description="Disordered" evidence="1">
    <location>
        <begin position="1"/>
        <end position="22"/>
    </location>
</feature>
<sequence>MSLSSTPKDTIPGVPIRGGHNSDDDSYYNLGTHRCPITTSSPAAQTWFDRGLVWCYGFNHQEAAKCFQTALQHDATCAIAHWGLAYALGPNYNKPWELFGNKERSTTARRAHAAVEQAKALSGNAAPVEKALIDAIQFRYPRLQAPQQSDFCVWNRDYADAMRSVAADFPLNLDVAALYADAMMNLTPWQLWDTKTGRPAEGARTTEIKRVLDQALSQQGGDEHPGLLHLYIHLMEMSTTPEAGMPAADRLRGLVPDSGHLNHMPSHLDILVGDYARAVTANDHAITADEKFLKREGPMNFYTLYRSHDYHFRIYSAMFAGQSRAALETVDMLEASISEDLLRMESPPMADWLEAFLAMRVHALVRFGRWHDILSLPLPVDQALYCVNTAILHYAKGIAHAALNRVPEARHHRELFRRAVPLVKPSRTLFNNKCVRILDVAESLLDGEIEYRAGNHAIAFAHLREAILRYDRLPFDEPWGWMQPVRHAYGALLLEQGHVAEALAIYRADLGLDDTLPRIQRHPNNVWALQGYHECLIKSDRLVEAKALEPQLRRALDIADVPVKSSCFCRTSVTVRL</sequence>
<evidence type="ECO:0000256" key="1">
    <source>
        <dbReference type="SAM" id="MobiDB-lite"/>
    </source>
</evidence>
<dbReference type="OrthoDB" id="414774at2759"/>
<dbReference type="Proteomes" id="UP000811619">
    <property type="component" value="Unassembled WGS sequence"/>
</dbReference>
<comment type="caution">
    <text evidence="2">The sequence shown here is derived from an EMBL/GenBank/DDBJ whole genome shotgun (WGS) entry which is preliminary data.</text>
</comment>
<dbReference type="InterPro" id="IPR011990">
    <property type="entry name" value="TPR-like_helical_dom_sf"/>
</dbReference>
<evidence type="ECO:0008006" key="4">
    <source>
        <dbReference type="Google" id="ProtNLM"/>
    </source>
</evidence>
<accession>A0A8K0NGM1</accession>
<proteinExistence type="predicted"/>
<evidence type="ECO:0000313" key="3">
    <source>
        <dbReference type="Proteomes" id="UP000811619"/>
    </source>
</evidence>